<gene>
    <name evidence="2" type="ORF">E2562_035127</name>
</gene>
<accession>A0A6G1BQ80</accession>
<dbReference type="AlphaFoldDB" id="A0A6G1BQ80"/>
<name>A0A6G1BQ80_9ORYZ</name>
<feature type="compositionally biased region" description="Polar residues" evidence="1">
    <location>
        <begin position="57"/>
        <end position="76"/>
    </location>
</feature>
<protein>
    <recommendedName>
        <fullName evidence="4">DUF834 domain-containing protein</fullName>
    </recommendedName>
</protein>
<sequence length="106" mass="11477">MLTSGRWRTATAVAEQRRWLLSLGRLPEAAALGRGEEWRRQGDSRGDGGDQLATEAGRQQRQATAEDSQTTATVTASDGYGLWWPGRAGDGSSRGTARRLCGEEVQ</sequence>
<evidence type="ECO:0008006" key="4">
    <source>
        <dbReference type="Google" id="ProtNLM"/>
    </source>
</evidence>
<comment type="caution">
    <text evidence="2">The sequence shown here is derived from an EMBL/GenBank/DDBJ whole genome shotgun (WGS) entry which is preliminary data.</text>
</comment>
<proteinExistence type="predicted"/>
<reference evidence="2 3" key="1">
    <citation type="submission" date="2019-11" db="EMBL/GenBank/DDBJ databases">
        <title>Whole genome sequence of Oryza granulata.</title>
        <authorList>
            <person name="Li W."/>
        </authorList>
    </citation>
    <scope>NUCLEOTIDE SEQUENCE [LARGE SCALE GENOMIC DNA]</scope>
    <source>
        <strain evidence="3">cv. Menghai</strain>
        <tissue evidence="2">Leaf</tissue>
    </source>
</reference>
<keyword evidence="3" id="KW-1185">Reference proteome</keyword>
<feature type="region of interest" description="Disordered" evidence="1">
    <location>
        <begin position="34"/>
        <end position="106"/>
    </location>
</feature>
<dbReference type="Proteomes" id="UP000479710">
    <property type="component" value="Unassembled WGS sequence"/>
</dbReference>
<dbReference type="EMBL" id="SPHZ02000012">
    <property type="protein sequence ID" value="KAF0890006.1"/>
    <property type="molecule type" value="Genomic_DNA"/>
</dbReference>
<evidence type="ECO:0000313" key="2">
    <source>
        <dbReference type="EMBL" id="KAF0890006.1"/>
    </source>
</evidence>
<evidence type="ECO:0000313" key="3">
    <source>
        <dbReference type="Proteomes" id="UP000479710"/>
    </source>
</evidence>
<feature type="non-terminal residue" evidence="2">
    <location>
        <position position="106"/>
    </location>
</feature>
<organism evidence="2 3">
    <name type="scientific">Oryza meyeriana var. granulata</name>
    <dbReference type="NCBI Taxonomy" id="110450"/>
    <lineage>
        <taxon>Eukaryota</taxon>
        <taxon>Viridiplantae</taxon>
        <taxon>Streptophyta</taxon>
        <taxon>Embryophyta</taxon>
        <taxon>Tracheophyta</taxon>
        <taxon>Spermatophyta</taxon>
        <taxon>Magnoliopsida</taxon>
        <taxon>Liliopsida</taxon>
        <taxon>Poales</taxon>
        <taxon>Poaceae</taxon>
        <taxon>BOP clade</taxon>
        <taxon>Oryzoideae</taxon>
        <taxon>Oryzeae</taxon>
        <taxon>Oryzinae</taxon>
        <taxon>Oryza</taxon>
        <taxon>Oryza meyeriana</taxon>
    </lineage>
</organism>
<evidence type="ECO:0000256" key="1">
    <source>
        <dbReference type="SAM" id="MobiDB-lite"/>
    </source>
</evidence>
<feature type="compositionally biased region" description="Basic and acidic residues" evidence="1">
    <location>
        <begin position="34"/>
        <end position="48"/>
    </location>
</feature>